<comment type="pathway">
    <text evidence="1 13">Amino-acid biosynthesis; L-threonine biosynthesis; L-threonine from L-aspartate: step 4/5.</text>
</comment>
<evidence type="ECO:0000256" key="13">
    <source>
        <dbReference type="HAMAP-Rule" id="MF_00384"/>
    </source>
</evidence>
<evidence type="ECO:0000256" key="6">
    <source>
        <dbReference type="ARBA" id="ARBA00022679"/>
    </source>
</evidence>
<dbReference type="SUPFAM" id="SSF54211">
    <property type="entry name" value="Ribosomal protein S5 domain 2-like"/>
    <property type="match status" value="1"/>
</dbReference>
<dbReference type="InterPro" id="IPR006203">
    <property type="entry name" value="GHMP_knse_ATP-bd_CS"/>
</dbReference>
<evidence type="ECO:0000256" key="2">
    <source>
        <dbReference type="ARBA" id="ARBA00007370"/>
    </source>
</evidence>
<organism evidence="17 18">
    <name type="scientific">Ileibacterium valens</name>
    <dbReference type="NCBI Taxonomy" id="1862668"/>
    <lineage>
        <taxon>Bacteria</taxon>
        <taxon>Bacillati</taxon>
        <taxon>Bacillota</taxon>
        <taxon>Erysipelotrichia</taxon>
        <taxon>Erysipelotrichales</taxon>
        <taxon>Erysipelotrichaceae</taxon>
        <taxon>Ileibacterium</taxon>
    </lineage>
</organism>
<dbReference type="Gene3D" id="3.30.70.890">
    <property type="entry name" value="GHMP kinase, C-terminal domain"/>
    <property type="match status" value="1"/>
</dbReference>
<evidence type="ECO:0000256" key="10">
    <source>
        <dbReference type="ARBA" id="ARBA00022840"/>
    </source>
</evidence>
<sequence>MIRVLVPATSANCSIGFDSLGMALEWRSVFTFEESEEFKVTGCDPEFANENNLVVQAFRLTAQTFGKKMPVFHMHTETDIPLARGLGSSSACVVGGIEAANAWFDLKLSKEEMLKLAIVLEGHPDNAAPALMGGMTACFKIPDSKKKPNQFKSENNTDRSQNAKPEEAKDEFIHSLMDIDGFIALAVIPDYEVSTPEARKALPEKVLLQEAAAQIGRALVFREAITAGNEKLLYTCCEDVFHEPYRQKLIKEYGELKSLADQYEIPFWISGSGSTMLYLSKSVEQLEKVKEELKNKFPNFGYRILKPARKGALVEYV</sequence>
<dbReference type="EC" id="2.7.1.39" evidence="3 13"/>
<dbReference type="GO" id="GO:0005737">
    <property type="term" value="C:cytoplasm"/>
    <property type="evidence" value="ECO:0007669"/>
    <property type="project" value="UniProtKB-SubCell"/>
</dbReference>
<gene>
    <name evidence="13" type="primary">thrB</name>
    <name evidence="17" type="ORF">BO222_00200</name>
</gene>
<evidence type="ECO:0000256" key="5">
    <source>
        <dbReference type="ARBA" id="ARBA00022605"/>
    </source>
</evidence>
<dbReference type="NCBIfam" id="TIGR00191">
    <property type="entry name" value="thrB"/>
    <property type="match status" value="1"/>
</dbReference>
<reference evidence="17 18" key="1">
    <citation type="submission" date="2016-11" db="EMBL/GenBank/DDBJ databases">
        <title>Description of two novel members of the family Erysipelotrichaceae: Ileibacterium lipovorans gen. nov., sp. nov. and Dubosiella newyorkensis, gen. nov., sp. nov.</title>
        <authorList>
            <person name="Cox L.M."/>
            <person name="Sohn J."/>
            <person name="Tyrrell K.L."/>
            <person name="Citron D.M."/>
            <person name="Lawson P.A."/>
            <person name="Patel N.B."/>
            <person name="Iizumi T."/>
            <person name="Perez-Perez G.I."/>
            <person name="Goldstein E.J."/>
            <person name="Blaser M.J."/>
        </authorList>
    </citation>
    <scope>NUCLEOTIDE SEQUENCE [LARGE SCALE GENOMIC DNA]</scope>
    <source>
        <strain evidence="17 18">NYU-BL-A3</strain>
    </source>
</reference>
<keyword evidence="7 13" id="KW-0791">Threonine biosynthesis</keyword>
<feature type="domain" description="GHMP kinase C-terminal" evidence="16">
    <location>
        <begin position="230"/>
        <end position="299"/>
    </location>
</feature>
<dbReference type="Gene3D" id="3.30.230.10">
    <property type="match status" value="1"/>
</dbReference>
<evidence type="ECO:0000313" key="17">
    <source>
        <dbReference type="EMBL" id="OLU43367.1"/>
    </source>
</evidence>
<dbReference type="InterPro" id="IPR013750">
    <property type="entry name" value="GHMP_kinase_C_dom"/>
</dbReference>
<accession>A0A1U7NJD1</accession>
<name>A0A1U7NJD1_9FIRM</name>
<dbReference type="PANTHER" id="PTHR20861:SF1">
    <property type="entry name" value="HOMOSERINE KINASE"/>
    <property type="match status" value="1"/>
</dbReference>
<keyword evidence="6 13" id="KW-0808">Transferase</keyword>
<evidence type="ECO:0000259" key="16">
    <source>
        <dbReference type="Pfam" id="PF08544"/>
    </source>
</evidence>
<feature type="domain" description="GHMP kinase N-terminal" evidence="15">
    <location>
        <begin position="52"/>
        <end position="134"/>
    </location>
</feature>
<evidence type="ECO:0000259" key="15">
    <source>
        <dbReference type="Pfam" id="PF00288"/>
    </source>
</evidence>
<dbReference type="PANTHER" id="PTHR20861">
    <property type="entry name" value="HOMOSERINE/4-DIPHOSPHOCYTIDYL-2-C-METHYL-D-ERYTHRITOL KINASE"/>
    <property type="match status" value="1"/>
</dbReference>
<dbReference type="InterPro" id="IPR020568">
    <property type="entry name" value="Ribosomal_Su5_D2-typ_SF"/>
</dbReference>
<keyword evidence="10 13" id="KW-0067">ATP-binding</keyword>
<feature type="binding site" evidence="13">
    <location>
        <begin position="81"/>
        <end position="91"/>
    </location>
    <ligand>
        <name>ATP</name>
        <dbReference type="ChEBI" id="CHEBI:30616"/>
    </ligand>
</feature>
<evidence type="ECO:0000256" key="11">
    <source>
        <dbReference type="ARBA" id="ARBA00049375"/>
    </source>
</evidence>
<comment type="catalytic activity">
    <reaction evidence="11 13">
        <text>L-homoserine + ATP = O-phospho-L-homoserine + ADP + H(+)</text>
        <dbReference type="Rhea" id="RHEA:13985"/>
        <dbReference type="ChEBI" id="CHEBI:15378"/>
        <dbReference type="ChEBI" id="CHEBI:30616"/>
        <dbReference type="ChEBI" id="CHEBI:57476"/>
        <dbReference type="ChEBI" id="CHEBI:57590"/>
        <dbReference type="ChEBI" id="CHEBI:456216"/>
        <dbReference type="EC" id="2.7.1.39"/>
    </reaction>
</comment>
<evidence type="ECO:0000256" key="14">
    <source>
        <dbReference type="SAM" id="MobiDB-lite"/>
    </source>
</evidence>
<comment type="subcellular location">
    <subcellularLocation>
        <location evidence="13">Cytoplasm</location>
    </subcellularLocation>
</comment>
<comment type="similarity">
    <text evidence="2 13">Belongs to the GHMP kinase family. Homoserine kinase subfamily.</text>
</comment>
<dbReference type="InterPro" id="IPR006204">
    <property type="entry name" value="GHMP_kinase_N_dom"/>
</dbReference>
<protein>
    <recommendedName>
        <fullName evidence="4 13">Homoserine kinase</fullName>
        <shortName evidence="13">HK</shortName>
        <shortName evidence="13">HSK</shortName>
        <ecNumber evidence="3 13">2.7.1.39</ecNumber>
    </recommendedName>
</protein>
<dbReference type="HAMAP" id="MF_00384">
    <property type="entry name" value="Homoser_kinase"/>
    <property type="match status" value="1"/>
</dbReference>
<dbReference type="GO" id="GO:0004413">
    <property type="term" value="F:homoserine kinase activity"/>
    <property type="evidence" value="ECO:0007669"/>
    <property type="project" value="UniProtKB-UniRule"/>
</dbReference>
<dbReference type="Pfam" id="PF08544">
    <property type="entry name" value="GHMP_kinases_C"/>
    <property type="match status" value="1"/>
</dbReference>
<evidence type="ECO:0000256" key="4">
    <source>
        <dbReference type="ARBA" id="ARBA00017858"/>
    </source>
</evidence>
<keyword evidence="5 13" id="KW-0028">Amino-acid biosynthesis</keyword>
<keyword evidence="13" id="KW-0963">Cytoplasm</keyword>
<dbReference type="PRINTS" id="PR00958">
    <property type="entry name" value="HOMSERKINASE"/>
</dbReference>
<evidence type="ECO:0000256" key="3">
    <source>
        <dbReference type="ARBA" id="ARBA00012078"/>
    </source>
</evidence>
<dbReference type="PIRSF" id="PIRSF000676">
    <property type="entry name" value="Homoser_kin"/>
    <property type="match status" value="1"/>
</dbReference>
<dbReference type="SUPFAM" id="SSF55060">
    <property type="entry name" value="GHMP Kinase, C-terminal domain"/>
    <property type="match status" value="1"/>
</dbReference>
<dbReference type="AlphaFoldDB" id="A0A1U7NJD1"/>
<keyword evidence="9 13" id="KW-0418">Kinase</keyword>
<dbReference type="EMBL" id="MPJW01000009">
    <property type="protein sequence ID" value="OLU43367.1"/>
    <property type="molecule type" value="Genomic_DNA"/>
</dbReference>
<dbReference type="GO" id="GO:0009088">
    <property type="term" value="P:threonine biosynthetic process"/>
    <property type="evidence" value="ECO:0007669"/>
    <property type="project" value="UniProtKB-UniRule"/>
</dbReference>
<dbReference type="InterPro" id="IPR014721">
    <property type="entry name" value="Ribsml_uS5_D2-typ_fold_subgr"/>
</dbReference>
<evidence type="ECO:0000256" key="12">
    <source>
        <dbReference type="ARBA" id="ARBA00049954"/>
    </source>
</evidence>
<dbReference type="PROSITE" id="PS00627">
    <property type="entry name" value="GHMP_KINASES_ATP"/>
    <property type="match status" value="1"/>
</dbReference>
<proteinExistence type="inferred from homology"/>
<dbReference type="InterPro" id="IPR036554">
    <property type="entry name" value="GHMP_kinase_C_sf"/>
</dbReference>
<evidence type="ECO:0000256" key="1">
    <source>
        <dbReference type="ARBA" id="ARBA00005015"/>
    </source>
</evidence>
<comment type="caution">
    <text evidence="17">The sequence shown here is derived from an EMBL/GenBank/DDBJ whole genome shotgun (WGS) entry which is preliminary data.</text>
</comment>
<keyword evidence="8 13" id="KW-0547">Nucleotide-binding</keyword>
<evidence type="ECO:0000256" key="7">
    <source>
        <dbReference type="ARBA" id="ARBA00022697"/>
    </source>
</evidence>
<evidence type="ECO:0000256" key="8">
    <source>
        <dbReference type="ARBA" id="ARBA00022741"/>
    </source>
</evidence>
<feature type="region of interest" description="Disordered" evidence="14">
    <location>
        <begin position="144"/>
        <end position="167"/>
    </location>
</feature>
<dbReference type="GO" id="GO:0005524">
    <property type="term" value="F:ATP binding"/>
    <property type="evidence" value="ECO:0007669"/>
    <property type="project" value="UniProtKB-UniRule"/>
</dbReference>
<dbReference type="UniPathway" id="UPA00050">
    <property type="reaction ID" value="UER00064"/>
</dbReference>
<dbReference type="RefSeq" id="WP_075817332.1">
    <property type="nucleotide sequence ID" value="NZ_CAOUMU010000041.1"/>
</dbReference>
<dbReference type="Pfam" id="PF00288">
    <property type="entry name" value="GHMP_kinases_N"/>
    <property type="match status" value="1"/>
</dbReference>
<feature type="compositionally biased region" description="Polar residues" evidence="14">
    <location>
        <begin position="150"/>
        <end position="163"/>
    </location>
</feature>
<keyword evidence="18" id="KW-1185">Reference proteome</keyword>
<dbReference type="OrthoDB" id="9769912at2"/>
<evidence type="ECO:0000256" key="9">
    <source>
        <dbReference type="ARBA" id="ARBA00022777"/>
    </source>
</evidence>
<evidence type="ECO:0000313" key="18">
    <source>
        <dbReference type="Proteomes" id="UP000186341"/>
    </source>
</evidence>
<dbReference type="Proteomes" id="UP000186341">
    <property type="component" value="Unassembled WGS sequence"/>
</dbReference>
<comment type="function">
    <text evidence="12 13">Catalyzes the ATP-dependent phosphorylation of L-homoserine to L-homoserine phosphate.</text>
</comment>
<dbReference type="InterPro" id="IPR000870">
    <property type="entry name" value="Homoserine_kinase"/>
</dbReference>
<dbReference type="GeneID" id="82201673"/>